<comment type="caution">
    <text evidence="2">The sequence shown here is derived from an EMBL/GenBank/DDBJ whole genome shotgun (WGS) entry which is preliminary data.</text>
</comment>
<dbReference type="InterPro" id="IPR011059">
    <property type="entry name" value="Metal-dep_hydrolase_composite"/>
</dbReference>
<accession>A0ABV5NBC1</accession>
<dbReference type="EMBL" id="JBHMCY010000092">
    <property type="protein sequence ID" value="MFB9467139.1"/>
    <property type="molecule type" value="Genomic_DNA"/>
</dbReference>
<dbReference type="Gene3D" id="2.30.40.10">
    <property type="entry name" value="Urease, subunit C, domain 1"/>
    <property type="match status" value="1"/>
</dbReference>
<organism evidence="2 3">
    <name type="scientific">Streptomyces cinereospinus</name>
    <dbReference type="NCBI Taxonomy" id="285561"/>
    <lineage>
        <taxon>Bacteria</taxon>
        <taxon>Bacillati</taxon>
        <taxon>Actinomycetota</taxon>
        <taxon>Actinomycetes</taxon>
        <taxon>Kitasatosporales</taxon>
        <taxon>Streptomycetaceae</taxon>
        <taxon>Streptomyces</taxon>
    </lineage>
</organism>
<reference evidence="2 3" key="1">
    <citation type="submission" date="2024-09" db="EMBL/GenBank/DDBJ databases">
        <authorList>
            <person name="Sun Q."/>
            <person name="Mori K."/>
        </authorList>
    </citation>
    <scope>NUCLEOTIDE SEQUENCE [LARGE SCALE GENOMIC DNA]</scope>
    <source>
        <strain evidence="2 3">JCM 6917</strain>
    </source>
</reference>
<dbReference type="Pfam" id="PF01979">
    <property type="entry name" value="Amidohydro_1"/>
    <property type="match status" value="1"/>
</dbReference>
<proteinExistence type="predicted"/>
<evidence type="ECO:0000259" key="1">
    <source>
        <dbReference type="Pfam" id="PF01979"/>
    </source>
</evidence>
<gene>
    <name evidence="2" type="ORF">ACFF45_31740</name>
</gene>
<sequence length="369" mass="38232">MTHPAPAEPGPARTALLNVRVFDGRRLTEPRTVVIDGGTVSRDTRTAGARTVDGTGMTLLPGLIDAHVHLHGPDTLARLAAHGVTTALDMATWPPQLLADLRRVPGLTDIRSAGTPAVGAGGPHSHIPGMAQDAVVRSPQQAGEFVAAQVSAGADYIKIVVEAPGEGGPDEQTIDALVAAARTHGRKTVAHTATAGACTMALDAGVDFLTHVPFDRPLLPADITRAARQGRVWIPTLTMMEGTAAARGVPHAYRTARTNLAALHQAGVPILAGTDANTQPGVPFQVRHGESIHHELALLVDAGLTPAEALRAATALPARSFGLDDRGAVSPGLRADLLLVDGDPLADIRATRAVRRIWCAGAEQTPAAV</sequence>
<name>A0ABV5NBC1_9ACTN</name>
<feature type="domain" description="Amidohydrolase-related" evidence="1">
    <location>
        <begin position="58"/>
        <end position="351"/>
    </location>
</feature>
<dbReference type="Gene3D" id="1.20.58.520">
    <property type="entry name" value="Amidohydrolase"/>
    <property type="match status" value="1"/>
</dbReference>
<evidence type="ECO:0000313" key="2">
    <source>
        <dbReference type="EMBL" id="MFB9467139.1"/>
    </source>
</evidence>
<evidence type="ECO:0000313" key="3">
    <source>
        <dbReference type="Proteomes" id="UP001589709"/>
    </source>
</evidence>
<dbReference type="Proteomes" id="UP001589709">
    <property type="component" value="Unassembled WGS sequence"/>
</dbReference>
<keyword evidence="3" id="KW-1185">Reference proteome</keyword>
<dbReference type="InterPro" id="IPR006680">
    <property type="entry name" value="Amidohydro-rel"/>
</dbReference>
<dbReference type="SUPFAM" id="SSF51338">
    <property type="entry name" value="Composite domain of metallo-dependent hydrolases"/>
    <property type="match status" value="1"/>
</dbReference>
<dbReference type="InterPro" id="IPR032466">
    <property type="entry name" value="Metal_Hydrolase"/>
</dbReference>
<dbReference type="PANTHER" id="PTHR43135:SF3">
    <property type="entry name" value="ALPHA-D-RIBOSE 1-METHYLPHOSPHONATE 5-TRIPHOSPHATE DIPHOSPHATASE"/>
    <property type="match status" value="1"/>
</dbReference>
<dbReference type="Gene3D" id="3.40.50.10910">
    <property type="entry name" value="Amidohydrolase"/>
    <property type="match status" value="1"/>
</dbReference>
<dbReference type="SUPFAM" id="SSF51556">
    <property type="entry name" value="Metallo-dependent hydrolases"/>
    <property type="match status" value="1"/>
</dbReference>
<dbReference type="InterPro" id="IPR051781">
    <property type="entry name" value="Metallo-dep_Hydrolase"/>
</dbReference>
<dbReference type="Gene3D" id="3.30.110.90">
    <property type="entry name" value="Amidohydrolase"/>
    <property type="match status" value="1"/>
</dbReference>
<dbReference type="RefSeq" id="WP_381350288.1">
    <property type="nucleotide sequence ID" value="NZ_JBHMCY010000092.1"/>
</dbReference>
<protein>
    <submittedName>
        <fullName evidence="2">Amidohydrolase family protein</fullName>
    </submittedName>
</protein>
<dbReference type="PANTHER" id="PTHR43135">
    <property type="entry name" value="ALPHA-D-RIBOSE 1-METHYLPHOSPHONATE 5-TRIPHOSPHATE DIPHOSPHATASE"/>
    <property type="match status" value="1"/>
</dbReference>